<dbReference type="Pfam" id="PF01205">
    <property type="entry name" value="Impact_N"/>
    <property type="match status" value="1"/>
</dbReference>
<name>A0AA97H076_9FIRM</name>
<dbReference type="KEGG" id="carl:PXC00_08155"/>
<accession>A0AA97H076</accession>
<reference evidence="5" key="3">
    <citation type="submission" date="2024-06" db="EMBL/GenBank/DDBJ databases">
        <authorList>
            <person name="Zeng C."/>
        </authorList>
    </citation>
    <scope>NUCLEOTIDE SEQUENCE [LARGE SCALE GENOMIC DNA]</scope>
    <source>
        <strain evidence="5">ZCY20-5</strain>
    </source>
</reference>
<evidence type="ECO:0000313" key="4">
    <source>
        <dbReference type="EMBL" id="WOC31198.1"/>
    </source>
</evidence>
<dbReference type="AlphaFoldDB" id="A0AA97H076"/>
<dbReference type="GO" id="GO:0006446">
    <property type="term" value="P:regulation of translational initiation"/>
    <property type="evidence" value="ECO:0007669"/>
    <property type="project" value="TreeGrafter"/>
</dbReference>
<keyword evidence="5" id="KW-1185">Reference proteome</keyword>
<comment type="similarity">
    <text evidence="1">Belongs to the IMPACT family.</text>
</comment>
<dbReference type="SUPFAM" id="SSF54980">
    <property type="entry name" value="EF-G C-terminal domain-like"/>
    <property type="match status" value="1"/>
</dbReference>
<dbReference type="RefSeq" id="WP_275843997.1">
    <property type="nucleotide sequence ID" value="NZ_CP135996.1"/>
</dbReference>
<dbReference type="PANTHER" id="PTHR16301:SF20">
    <property type="entry name" value="IMPACT FAMILY MEMBER YIGZ"/>
    <property type="match status" value="1"/>
</dbReference>
<feature type="domain" description="Impact N-terminal" evidence="2">
    <location>
        <begin position="21"/>
        <end position="123"/>
    </location>
</feature>
<sequence>MTEMKEYLTLKETGTDAFVEKKSRFLGTAAPVHTREEAEAFATQVKKQYWDAKHNVSAYVLRTGEQHCSDDGEPQGTAGVPVLNVLLKNNVTDAAVVVTRYFGGVLLGTGGLVRAYSHGASIALQRAKILRMKPCLLLQAACTYSQYGRAAALVAEAGAVVDDTRFTDSVTLQFHMEAEKLLALETALANATAGSVQVQQYGEDFFPLEVPF</sequence>
<dbReference type="InterPro" id="IPR015796">
    <property type="entry name" value="Impact_YigZ-like"/>
</dbReference>
<dbReference type="GO" id="GO:0005737">
    <property type="term" value="C:cytoplasm"/>
    <property type="evidence" value="ECO:0007669"/>
    <property type="project" value="TreeGrafter"/>
</dbReference>
<dbReference type="PROSITE" id="PS00910">
    <property type="entry name" value="UPF0029"/>
    <property type="match status" value="1"/>
</dbReference>
<dbReference type="InterPro" id="IPR036956">
    <property type="entry name" value="Impact_N_sf"/>
</dbReference>
<proteinExistence type="inferred from homology"/>
<evidence type="ECO:0000259" key="2">
    <source>
        <dbReference type="Pfam" id="PF01205"/>
    </source>
</evidence>
<dbReference type="Pfam" id="PF09186">
    <property type="entry name" value="DUF1949"/>
    <property type="match status" value="1"/>
</dbReference>
<dbReference type="SUPFAM" id="SSF54211">
    <property type="entry name" value="Ribosomal protein S5 domain 2-like"/>
    <property type="match status" value="1"/>
</dbReference>
<evidence type="ECO:0000259" key="3">
    <source>
        <dbReference type="Pfam" id="PF09186"/>
    </source>
</evidence>
<dbReference type="InterPro" id="IPR020569">
    <property type="entry name" value="UPF0029_Impact_CS"/>
</dbReference>
<protein>
    <submittedName>
        <fullName evidence="4">YigZ family protein</fullName>
    </submittedName>
</protein>
<evidence type="ECO:0000256" key="1">
    <source>
        <dbReference type="ARBA" id="ARBA00007665"/>
    </source>
</evidence>
<evidence type="ECO:0000313" key="5">
    <source>
        <dbReference type="Proteomes" id="UP001300604"/>
    </source>
</evidence>
<organism evidence="4 5">
    <name type="scientific">Caproicibacterium argilliputei</name>
    <dbReference type="NCBI Taxonomy" id="3030016"/>
    <lineage>
        <taxon>Bacteria</taxon>
        <taxon>Bacillati</taxon>
        <taxon>Bacillota</taxon>
        <taxon>Clostridia</taxon>
        <taxon>Eubacteriales</taxon>
        <taxon>Oscillospiraceae</taxon>
        <taxon>Caproicibacterium</taxon>
    </lineage>
</organism>
<dbReference type="NCBIfam" id="TIGR00257">
    <property type="entry name" value="IMPACT_YIGZ"/>
    <property type="match status" value="1"/>
</dbReference>
<reference evidence="5" key="1">
    <citation type="submission" date="2024-06" db="EMBL/GenBank/DDBJ databases">
        <title>Caproicibacterium argilliputei sp. nov, a novel caproic acid producing anaerobic bacterium isolated from pit mud.</title>
        <authorList>
            <person name="Zeng C."/>
        </authorList>
    </citation>
    <scope>NUCLEOTIDE SEQUENCE [LARGE SCALE GENOMIC DNA]</scope>
    <source>
        <strain evidence="5">ZCY20-5</strain>
    </source>
</reference>
<gene>
    <name evidence="4" type="ORF">PXC00_08155</name>
</gene>
<dbReference type="InterPro" id="IPR001498">
    <property type="entry name" value="Impact_N"/>
</dbReference>
<reference evidence="4 5" key="2">
    <citation type="submission" date="2024-06" db="EMBL/GenBank/DDBJ databases">
        <title>Caproicibacterium argilliputei sp. nov, a novel caproic acid producing anaerobic bacterium isolated from pit mud.</title>
        <authorList>
            <person name="Xia S."/>
        </authorList>
    </citation>
    <scope>NUCLEOTIDE SEQUENCE [LARGE SCALE GENOMIC DNA]</scope>
    <source>
        <strain evidence="4 5">ZCY20-5</strain>
    </source>
</reference>
<dbReference type="PANTHER" id="PTHR16301">
    <property type="entry name" value="IMPACT-RELATED"/>
    <property type="match status" value="1"/>
</dbReference>
<dbReference type="Proteomes" id="UP001300604">
    <property type="component" value="Chromosome"/>
</dbReference>
<feature type="domain" description="UPF0029" evidence="3">
    <location>
        <begin position="142"/>
        <end position="194"/>
    </location>
</feature>
<dbReference type="InterPro" id="IPR015269">
    <property type="entry name" value="UPF0029_Impact_C"/>
</dbReference>
<dbReference type="EMBL" id="CP135996">
    <property type="protein sequence ID" value="WOC31198.1"/>
    <property type="molecule type" value="Genomic_DNA"/>
</dbReference>
<dbReference type="InterPro" id="IPR023582">
    <property type="entry name" value="Impact"/>
</dbReference>
<dbReference type="InterPro" id="IPR035647">
    <property type="entry name" value="EFG_III/V"/>
</dbReference>
<dbReference type="InterPro" id="IPR020568">
    <property type="entry name" value="Ribosomal_Su5_D2-typ_SF"/>
</dbReference>
<dbReference type="Gene3D" id="3.30.230.30">
    <property type="entry name" value="Impact, N-terminal domain"/>
    <property type="match status" value="1"/>
</dbReference>
<dbReference type="Gene3D" id="3.30.70.240">
    <property type="match status" value="1"/>
</dbReference>